<evidence type="ECO:0000313" key="1">
    <source>
        <dbReference type="EMBL" id="KAK0057665.1"/>
    </source>
</evidence>
<accession>A0AAD8FAX1</accession>
<reference evidence="1" key="1">
    <citation type="journal article" date="2023" name="PLoS Negl. Trop. Dis.">
        <title>A genome sequence for Biomphalaria pfeifferi, the major vector snail for the human-infecting parasite Schistosoma mansoni.</title>
        <authorList>
            <person name="Bu L."/>
            <person name="Lu L."/>
            <person name="Laidemitt M.R."/>
            <person name="Zhang S.M."/>
            <person name="Mutuku M."/>
            <person name="Mkoji G."/>
            <person name="Steinauer M."/>
            <person name="Loker E.S."/>
        </authorList>
    </citation>
    <scope>NUCLEOTIDE SEQUENCE</scope>
    <source>
        <strain evidence="1">KasaAsao</strain>
    </source>
</reference>
<comment type="caution">
    <text evidence="1">The sequence shown here is derived from an EMBL/GenBank/DDBJ whole genome shotgun (WGS) entry which is preliminary data.</text>
</comment>
<evidence type="ECO:0000313" key="2">
    <source>
        <dbReference type="Proteomes" id="UP001233172"/>
    </source>
</evidence>
<gene>
    <name evidence="1" type="ORF">Bpfe_012895</name>
</gene>
<proteinExistence type="predicted"/>
<dbReference type="Proteomes" id="UP001233172">
    <property type="component" value="Unassembled WGS sequence"/>
</dbReference>
<organism evidence="1 2">
    <name type="scientific">Biomphalaria pfeifferi</name>
    <name type="common">Bloodfluke planorb</name>
    <name type="synonym">Freshwater snail</name>
    <dbReference type="NCBI Taxonomy" id="112525"/>
    <lineage>
        <taxon>Eukaryota</taxon>
        <taxon>Metazoa</taxon>
        <taxon>Spiralia</taxon>
        <taxon>Lophotrochozoa</taxon>
        <taxon>Mollusca</taxon>
        <taxon>Gastropoda</taxon>
        <taxon>Heterobranchia</taxon>
        <taxon>Euthyneura</taxon>
        <taxon>Panpulmonata</taxon>
        <taxon>Hygrophila</taxon>
        <taxon>Lymnaeoidea</taxon>
        <taxon>Planorbidae</taxon>
        <taxon>Biomphalaria</taxon>
    </lineage>
</organism>
<reference evidence="1" key="2">
    <citation type="submission" date="2023-04" db="EMBL/GenBank/DDBJ databases">
        <authorList>
            <person name="Bu L."/>
            <person name="Lu L."/>
            <person name="Laidemitt M.R."/>
            <person name="Zhang S.M."/>
            <person name="Mutuku M."/>
            <person name="Mkoji G."/>
            <person name="Steinauer M."/>
            <person name="Loker E.S."/>
        </authorList>
    </citation>
    <scope>NUCLEOTIDE SEQUENCE</scope>
    <source>
        <strain evidence="1">KasaAsao</strain>
        <tissue evidence="1">Whole Snail</tissue>
    </source>
</reference>
<sequence>MGVNEWVLREKGAEGNIFCLLSTPASCVSRTPCPIPLFIFRWNGALIKTRASRATHVPSTCSLCAGQVEHVPAHM</sequence>
<keyword evidence="2" id="KW-1185">Reference proteome</keyword>
<protein>
    <submittedName>
        <fullName evidence="1">Uncharacterized protein</fullName>
    </submittedName>
</protein>
<name>A0AAD8FAX1_BIOPF</name>
<dbReference type="AlphaFoldDB" id="A0AAD8FAX1"/>
<dbReference type="EMBL" id="JASAOG010000053">
    <property type="protein sequence ID" value="KAK0057665.1"/>
    <property type="molecule type" value="Genomic_DNA"/>
</dbReference>